<dbReference type="Proteomes" id="UP001147760">
    <property type="component" value="Unassembled WGS sequence"/>
</dbReference>
<comment type="subcellular location">
    <subcellularLocation>
        <location evidence="1">Nucleus</location>
    </subcellularLocation>
</comment>
<feature type="domain" description="Zn(2)-C6 fungal-type" evidence="8">
    <location>
        <begin position="50"/>
        <end position="79"/>
    </location>
</feature>
<organism evidence="9 10">
    <name type="scientific">Penicillium desertorum</name>
    <dbReference type="NCBI Taxonomy" id="1303715"/>
    <lineage>
        <taxon>Eukaryota</taxon>
        <taxon>Fungi</taxon>
        <taxon>Dikarya</taxon>
        <taxon>Ascomycota</taxon>
        <taxon>Pezizomycotina</taxon>
        <taxon>Eurotiomycetes</taxon>
        <taxon>Eurotiomycetidae</taxon>
        <taxon>Eurotiales</taxon>
        <taxon>Aspergillaceae</taxon>
        <taxon>Penicillium</taxon>
    </lineage>
</organism>
<dbReference type="CDD" id="cd12148">
    <property type="entry name" value="fungal_TF_MHR"/>
    <property type="match status" value="1"/>
</dbReference>
<dbReference type="GO" id="GO:0008270">
    <property type="term" value="F:zinc ion binding"/>
    <property type="evidence" value="ECO:0007669"/>
    <property type="project" value="InterPro"/>
</dbReference>
<dbReference type="GO" id="GO:0006351">
    <property type="term" value="P:DNA-templated transcription"/>
    <property type="evidence" value="ECO:0007669"/>
    <property type="project" value="InterPro"/>
</dbReference>
<evidence type="ECO:0000259" key="8">
    <source>
        <dbReference type="PROSITE" id="PS50048"/>
    </source>
</evidence>
<feature type="compositionally biased region" description="Acidic residues" evidence="7">
    <location>
        <begin position="130"/>
        <end position="139"/>
    </location>
</feature>
<accession>A0A9W9WY90</accession>
<evidence type="ECO:0000256" key="7">
    <source>
        <dbReference type="SAM" id="MobiDB-lite"/>
    </source>
</evidence>
<keyword evidence="2" id="KW-0479">Metal-binding</keyword>
<dbReference type="SUPFAM" id="SSF57701">
    <property type="entry name" value="Zn2/Cys6 DNA-binding domain"/>
    <property type="match status" value="1"/>
</dbReference>
<dbReference type="InterPro" id="IPR050613">
    <property type="entry name" value="Sec_Metabolite_Reg"/>
</dbReference>
<dbReference type="Pfam" id="PF00172">
    <property type="entry name" value="Zn_clus"/>
    <property type="match status" value="1"/>
</dbReference>
<proteinExistence type="predicted"/>
<dbReference type="CDD" id="cd00067">
    <property type="entry name" value="GAL4"/>
    <property type="match status" value="1"/>
</dbReference>
<keyword evidence="4" id="KW-0238">DNA-binding</keyword>
<reference evidence="9" key="2">
    <citation type="journal article" date="2023" name="IMA Fungus">
        <title>Comparative genomic study of the Penicillium genus elucidates a diverse pangenome and 15 lateral gene transfer events.</title>
        <authorList>
            <person name="Petersen C."/>
            <person name="Sorensen T."/>
            <person name="Nielsen M.R."/>
            <person name="Sondergaard T.E."/>
            <person name="Sorensen J.L."/>
            <person name="Fitzpatrick D.A."/>
            <person name="Frisvad J.C."/>
            <person name="Nielsen K.L."/>
        </authorList>
    </citation>
    <scope>NUCLEOTIDE SEQUENCE</scope>
    <source>
        <strain evidence="9">IBT 17660</strain>
    </source>
</reference>
<dbReference type="PANTHER" id="PTHR31001">
    <property type="entry name" value="UNCHARACTERIZED TRANSCRIPTIONAL REGULATORY PROTEIN"/>
    <property type="match status" value="1"/>
</dbReference>
<dbReference type="GO" id="GO:0003677">
    <property type="term" value="F:DNA binding"/>
    <property type="evidence" value="ECO:0007669"/>
    <property type="project" value="UniProtKB-KW"/>
</dbReference>
<evidence type="ECO:0000313" key="10">
    <source>
        <dbReference type="Proteomes" id="UP001147760"/>
    </source>
</evidence>
<evidence type="ECO:0000256" key="1">
    <source>
        <dbReference type="ARBA" id="ARBA00004123"/>
    </source>
</evidence>
<keyword evidence="3" id="KW-0805">Transcription regulation</keyword>
<evidence type="ECO:0000256" key="3">
    <source>
        <dbReference type="ARBA" id="ARBA00023015"/>
    </source>
</evidence>
<dbReference type="AlphaFoldDB" id="A0A9W9WY90"/>
<dbReference type="PANTHER" id="PTHR31001:SF40">
    <property type="entry name" value="ZN(II)2CYS6 TRANSCRIPTION FACTOR (EUROFUNG)"/>
    <property type="match status" value="1"/>
</dbReference>
<dbReference type="Pfam" id="PF04082">
    <property type="entry name" value="Fungal_trans"/>
    <property type="match status" value="1"/>
</dbReference>
<dbReference type="OrthoDB" id="424974at2759"/>
<dbReference type="InterPro" id="IPR007219">
    <property type="entry name" value="XnlR_reg_dom"/>
</dbReference>
<dbReference type="EMBL" id="JAPWDO010000003">
    <property type="protein sequence ID" value="KAJ5478935.1"/>
    <property type="molecule type" value="Genomic_DNA"/>
</dbReference>
<dbReference type="Gene3D" id="4.10.240.10">
    <property type="entry name" value="Zn(2)-C6 fungal-type DNA-binding domain"/>
    <property type="match status" value="1"/>
</dbReference>
<dbReference type="PROSITE" id="PS50048">
    <property type="entry name" value="ZN2_CY6_FUNGAL_2"/>
    <property type="match status" value="1"/>
</dbReference>
<dbReference type="GO" id="GO:0005634">
    <property type="term" value="C:nucleus"/>
    <property type="evidence" value="ECO:0007669"/>
    <property type="project" value="UniProtKB-SubCell"/>
</dbReference>
<feature type="compositionally biased region" description="Low complexity" evidence="7">
    <location>
        <begin position="21"/>
        <end position="35"/>
    </location>
</feature>
<feature type="compositionally biased region" description="Basic and acidic residues" evidence="7">
    <location>
        <begin position="102"/>
        <end position="113"/>
    </location>
</feature>
<evidence type="ECO:0000313" key="9">
    <source>
        <dbReference type="EMBL" id="KAJ5478935.1"/>
    </source>
</evidence>
<evidence type="ECO:0000256" key="6">
    <source>
        <dbReference type="ARBA" id="ARBA00023242"/>
    </source>
</evidence>
<keyword evidence="10" id="KW-1185">Reference proteome</keyword>
<evidence type="ECO:0000256" key="2">
    <source>
        <dbReference type="ARBA" id="ARBA00022723"/>
    </source>
</evidence>
<sequence>MAAFASPADRAHPQRVSFDSGIPPGADGPAAASAPKPREKARRRSRVIHSCLECRRRMMKCDRENPCQNCCTSLLQCTYVPTVNADAQFRQRLAEIKEAKDAIDDTLREDQLKPPKGGPKPKRRRQPEESGSDDSDTSTDDGHLEPIPLAVQDATYADEADDDIEDLGFRIGRMTMGARIGGYYRPKIADESGFFGGGFDSISPPRGSVADKLMECYWDAVHPVSRVVHRPSFIQRYETLWETIENGYQVPPSLAAIVYSILFSSSVAISEEQISELCDTSKQDLKDNLKLGTECALGRAQLLRASKFETLQAFTAYLLPMCLNEISRAHSVLTIMLIRLAECMGLHRDPTEFGFSLAECHTRRLVWYQICYLDFKTSSAQGPRPFIHRDGYTTRLPLDVTSLRTSTDNSLPCNDLIFSMIRFECQEMHRQNIAFRNELDQKRLSLTKVISKIEAFRVQMDAKYGPYLNVASPSPMQRMASLVLKLFTSLFYINILNRYMTGVTYQIPDRLRQIVLTDALEAAVELESATDLRKWAWYSSSCQDYHTALLLLIEVFLFPMRRESSRIWCCLDFIFAGAISNLPPMDQKEVVPSIHEIVAYRDKRERVEDSIRFEDSMTVAPLRRDGNDSGSRTPLDYAPWEPETEMNSRYASLPPSGVRPGHAELQSRLFQQPTGMPIESDTGPGSEYLETVDNTASTWGTTSGECSPWVQFGESGLDGDNGPVLHSGYGNYSTNTTPNGSSLTAHHEMNGPSDGLDPQMLEIDWRVGGLRYVEPFGYVEVTDMWHYIHVDYISSVKITSNGTPA</sequence>
<dbReference type="SMART" id="SM00066">
    <property type="entry name" value="GAL4"/>
    <property type="match status" value="1"/>
</dbReference>
<gene>
    <name evidence="9" type="ORF">N7530_004444</name>
</gene>
<feature type="region of interest" description="Disordered" evidence="7">
    <location>
        <begin position="102"/>
        <end position="145"/>
    </location>
</feature>
<name>A0A9W9WY90_9EURO</name>
<keyword evidence="5" id="KW-0804">Transcription</keyword>
<comment type="caution">
    <text evidence="9">The sequence shown here is derived from an EMBL/GenBank/DDBJ whole genome shotgun (WGS) entry which is preliminary data.</text>
</comment>
<protein>
    <recommendedName>
        <fullName evidence="8">Zn(2)-C6 fungal-type domain-containing protein</fullName>
    </recommendedName>
</protein>
<reference evidence="9" key="1">
    <citation type="submission" date="2022-12" db="EMBL/GenBank/DDBJ databases">
        <authorList>
            <person name="Petersen C."/>
        </authorList>
    </citation>
    <scope>NUCLEOTIDE SEQUENCE</scope>
    <source>
        <strain evidence="9">IBT 17660</strain>
    </source>
</reference>
<keyword evidence="6" id="KW-0539">Nucleus</keyword>
<dbReference type="InterPro" id="IPR001138">
    <property type="entry name" value="Zn2Cys6_DnaBD"/>
</dbReference>
<evidence type="ECO:0000256" key="5">
    <source>
        <dbReference type="ARBA" id="ARBA00023163"/>
    </source>
</evidence>
<evidence type="ECO:0000256" key="4">
    <source>
        <dbReference type="ARBA" id="ARBA00023125"/>
    </source>
</evidence>
<dbReference type="InterPro" id="IPR036864">
    <property type="entry name" value="Zn2-C6_fun-type_DNA-bd_sf"/>
</dbReference>
<feature type="region of interest" description="Disordered" evidence="7">
    <location>
        <begin position="1"/>
        <end position="45"/>
    </location>
</feature>
<dbReference type="GO" id="GO:0000981">
    <property type="term" value="F:DNA-binding transcription factor activity, RNA polymerase II-specific"/>
    <property type="evidence" value="ECO:0007669"/>
    <property type="project" value="InterPro"/>
</dbReference>